<proteinExistence type="predicted"/>
<feature type="domain" description="HTH cro/C1-type" evidence="1">
    <location>
        <begin position="6"/>
        <end position="60"/>
    </location>
</feature>
<organism evidence="2 3">
    <name type="scientific">Candidatus Blautia merdigallinarum</name>
    <dbReference type="NCBI Taxonomy" id="2838495"/>
    <lineage>
        <taxon>Bacteria</taxon>
        <taxon>Bacillati</taxon>
        <taxon>Bacillota</taxon>
        <taxon>Clostridia</taxon>
        <taxon>Lachnospirales</taxon>
        <taxon>Lachnospiraceae</taxon>
        <taxon>Blautia</taxon>
    </lineage>
</organism>
<dbReference type="GO" id="GO:0003677">
    <property type="term" value="F:DNA binding"/>
    <property type="evidence" value="ECO:0007669"/>
    <property type="project" value="InterPro"/>
</dbReference>
<reference evidence="2" key="1">
    <citation type="journal article" date="2021" name="PeerJ">
        <title>Extensive microbial diversity within the chicken gut microbiome revealed by metagenomics and culture.</title>
        <authorList>
            <person name="Gilroy R."/>
            <person name="Ravi A."/>
            <person name="Getino M."/>
            <person name="Pursley I."/>
            <person name="Horton D.L."/>
            <person name="Alikhan N.F."/>
            <person name="Baker D."/>
            <person name="Gharbi K."/>
            <person name="Hall N."/>
            <person name="Watson M."/>
            <person name="Adriaenssens E.M."/>
            <person name="Foster-Nyarko E."/>
            <person name="Jarju S."/>
            <person name="Secka A."/>
            <person name="Antonio M."/>
            <person name="Oren A."/>
            <person name="Chaudhuri R.R."/>
            <person name="La Ragione R."/>
            <person name="Hildebrand F."/>
            <person name="Pallen M.J."/>
        </authorList>
    </citation>
    <scope>NUCLEOTIDE SEQUENCE</scope>
    <source>
        <strain evidence="2">ChiSxjej6B18-287</strain>
    </source>
</reference>
<dbReference type="AlphaFoldDB" id="A0A9D2SLM5"/>
<dbReference type="Pfam" id="PF01381">
    <property type="entry name" value="HTH_3"/>
    <property type="match status" value="1"/>
</dbReference>
<name>A0A9D2SLM5_9FIRM</name>
<evidence type="ECO:0000259" key="1">
    <source>
        <dbReference type="PROSITE" id="PS50943"/>
    </source>
</evidence>
<dbReference type="SMART" id="SM00530">
    <property type="entry name" value="HTH_XRE"/>
    <property type="match status" value="1"/>
</dbReference>
<dbReference type="PROSITE" id="PS50943">
    <property type="entry name" value="HTH_CROC1"/>
    <property type="match status" value="1"/>
</dbReference>
<evidence type="ECO:0000313" key="3">
    <source>
        <dbReference type="Proteomes" id="UP000823893"/>
    </source>
</evidence>
<accession>A0A9D2SLM5</accession>
<dbReference type="InterPro" id="IPR010982">
    <property type="entry name" value="Lambda_DNA-bd_dom_sf"/>
</dbReference>
<reference evidence="2" key="2">
    <citation type="submission" date="2021-04" db="EMBL/GenBank/DDBJ databases">
        <authorList>
            <person name="Gilroy R."/>
        </authorList>
    </citation>
    <scope>NUCLEOTIDE SEQUENCE</scope>
    <source>
        <strain evidence="2">ChiSxjej6B18-287</strain>
    </source>
</reference>
<comment type="caution">
    <text evidence="2">The sequence shown here is derived from an EMBL/GenBank/DDBJ whole genome shotgun (WGS) entry which is preliminary data.</text>
</comment>
<dbReference type="InterPro" id="IPR001387">
    <property type="entry name" value="Cro/C1-type_HTH"/>
</dbReference>
<sequence>MKFQRIEDMRVDHDLTIKEISSILELHRDVYARYEKGLRQCPADIIVKLAEYYDCTTDYLLGVSDKKERYKGKRKRQT</sequence>
<dbReference type="Proteomes" id="UP000823893">
    <property type="component" value="Unassembled WGS sequence"/>
</dbReference>
<evidence type="ECO:0000313" key="2">
    <source>
        <dbReference type="EMBL" id="HJC11596.1"/>
    </source>
</evidence>
<dbReference type="EMBL" id="DWWV01000172">
    <property type="protein sequence ID" value="HJC11596.1"/>
    <property type="molecule type" value="Genomic_DNA"/>
</dbReference>
<dbReference type="SUPFAM" id="SSF47413">
    <property type="entry name" value="lambda repressor-like DNA-binding domains"/>
    <property type="match status" value="1"/>
</dbReference>
<protein>
    <submittedName>
        <fullName evidence="2">Helix-turn-helix transcriptional regulator</fullName>
    </submittedName>
</protein>
<dbReference type="CDD" id="cd00093">
    <property type="entry name" value="HTH_XRE"/>
    <property type="match status" value="1"/>
</dbReference>
<dbReference type="Gene3D" id="1.10.260.40">
    <property type="entry name" value="lambda repressor-like DNA-binding domains"/>
    <property type="match status" value="1"/>
</dbReference>
<gene>
    <name evidence="2" type="ORF">H9935_12490</name>
</gene>